<organism evidence="2 3">
    <name type="scientific">Methylobacterium pseudosasicola</name>
    <dbReference type="NCBI Taxonomy" id="582667"/>
    <lineage>
        <taxon>Bacteria</taxon>
        <taxon>Pseudomonadati</taxon>
        <taxon>Pseudomonadota</taxon>
        <taxon>Alphaproteobacteria</taxon>
        <taxon>Hyphomicrobiales</taxon>
        <taxon>Methylobacteriaceae</taxon>
        <taxon>Methylobacterium</taxon>
    </lineage>
</organism>
<dbReference type="OrthoDB" id="7996280at2"/>
<dbReference type="Proteomes" id="UP000199048">
    <property type="component" value="Unassembled WGS sequence"/>
</dbReference>
<reference evidence="3" key="1">
    <citation type="submission" date="2016-10" db="EMBL/GenBank/DDBJ databases">
        <authorList>
            <person name="Varghese N."/>
            <person name="Submissions S."/>
        </authorList>
    </citation>
    <scope>NUCLEOTIDE SEQUENCE [LARGE SCALE GENOMIC DNA]</scope>
    <source>
        <strain evidence="3">BL36</strain>
    </source>
</reference>
<sequence length="89" mass="9817">MSVRQICDQVRVTEQAFTAALGAMKATGLREELTRELQEMEAAEIEAGQNEASARSASWKRVKMLHGLGYPVDFGWLHLASRATPVRSA</sequence>
<protein>
    <submittedName>
        <fullName evidence="2">Uncharacterized protein</fullName>
    </submittedName>
</protein>
<keyword evidence="3" id="KW-1185">Reference proteome</keyword>
<dbReference type="AlphaFoldDB" id="A0A1I4PM66"/>
<dbReference type="RefSeq" id="WP_092043890.1">
    <property type="nucleotide sequence ID" value="NZ_FOTK01000025.1"/>
</dbReference>
<proteinExistence type="predicted"/>
<evidence type="ECO:0000313" key="2">
    <source>
        <dbReference type="EMBL" id="SFM28595.1"/>
    </source>
</evidence>
<feature type="coiled-coil region" evidence="1">
    <location>
        <begin position="23"/>
        <end position="50"/>
    </location>
</feature>
<keyword evidence="1" id="KW-0175">Coiled coil</keyword>
<gene>
    <name evidence="2" type="ORF">SAMN05192568_102556</name>
</gene>
<evidence type="ECO:0000313" key="3">
    <source>
        <dbReference type="Proteomes" id="UP000199048"/>
    </source>
</evidence>
<dbReference type="EMBL" id="FOTK01000025">
    <property type="protein sequence ID" value="SFM28595.1"/>
    <property type="molecule type" value="Genomic_DNA"/>
</dbReference>
<accession>A0A1I4PM66</accession>
<evidence type="ECO:0000256" key="1">
    <source>
        <dbReference type="SAM" id="Coils"/>
    </source>
</evidence>
<name>A0A1I4PM66_9HYPH</name>